<organism evidence="9 10">
    <name type="scientific">Shewanella electrica</name>
    <dbReference type="NCBI Taxonomy" id="515560"/>
    <lineage>
        <taxon>Bacteria</taxon>
        <taxon>Pseudomonadati</taxon>
        <taxon>Pseudomonadota</taxon>
        <taxon>Gammaproteobacteria</taxon>
        <taxon>Alteromonadales</taxon>
        <taxon>Shewanellaceae</taxon>
        <taxon>Shewanella</taxon>
    </lineage>
</organism>
<dbReference type="InterPro" id="IPR006143">
    <property type="entry name" value="RND_pump_MFP"/>
</dbReference>
<evidence type="ECO:0000259" key="5">
    <source>
        <dbReference type="Pfam" id="PF25876"/>
    </source>
</evidence>
<keyword evidence="3" id="KW-0175">Coiled coil</keyword>
<feature type="domain" description="Multidrug resistance protein MdtA-like alpha-helical hairpin" evidence="5">
    <location>
        <begin position="117"/>
        <end position="183"/>
    </location>
</feature>
<evidence type="ECO:0000313" key="10">
    <source>
        <dbReference type="Proteomes" id="UP001201549"/>
    </source>
</evidence>
<feature type="domain" description="Multidrug resistance protein MdtA-like C-terminal permuted SH3" evidence="8">
    <location>
        <begin position="319"/>
        <end position="380"/>
    </location>
</feature>
<protein>
    <submittedName>
        <fullName evidence="9">Efflux RND transporter periplasmic adaptor subunit</fullName>
    </submittedName>
</protein>
<feature type="domain" description="Multidrug resistance protein MdtA-like barrel-sandwich hybrid" evidence="6">
    <location>
        <begin position="75"/>
        <end position="206"/>
    </location>
</feature>
<comment type="caution">
    <text evidence="9">The sequence shown here is derived from an EMBL/GenBank/DDBJ whole genome shotgun (WGS) entry which is preliminary data.</text>
</comment>
<gene>
    <name evidence="9" type="ORF">L9G74_18225</name>
</gene>
<reference evidence="9 10" key="1">
    <citation type="submission" date="2022-02" db="EMBL/GenBank/DDBJ databases">
        <authorList>
            <person name="Zhuang L."/>
        </authorList>
    </citation>
    <scope>NUCLEOTIDE SEQUENCE [LARGE SCALE GENOMIC DNA]</scope>
    <source>
        <strain evidence="9 10">C32</strain>
    </source>
</reference>
<feature type="coiled-coil region" evidence="3">
    <location>
        <begin position="114"/>
        <end position="179"/>
    </location>
</feature>
<dbReference type="InterPro" id="IPR058624">
    <property type="entry name" value="MdtA-like_HH"/>
</dbReference>
<dbReference type="PANTHER" id="PTHR30158">
    <property type="entry name" value="ACRA/E-RELATED COMPONENT OF DRUG EFFLUX TRANSPORTER"/>
    <property type="match status" value="1"/>
</dbReference>
<keyword evidence="10" id="KW-1185">Reference proteome</keyword>
<dbReference type="Gene3D" id="2.40.420.20">
    <property type="match status" value="1"/>
</dbReference>
<dbReference type="PANTHER" id="PTHR30158:SF3">
    <property type="entry name" value="MULTIDRUG EFFLUX PUMP SUBUNIT ACRA-RELATED"/>
    <property type="match status" value="1"/>
</dbReference>
<dbReference type="Pfam" id="PF25876">
    <property type="entry name" value="HH_MFP_RND"/>
    <property type="match status" value="1"/>
</dbReference>
<dbReference type="Pfam" id="PF25917">
    <property type="entry name" value="BSH_RND"/>
    <property type="match status" value="1"/>
</dbReference>
<feature type="region of interest" description="Disordered" evidence="4">
    <location>
        <begin position="396"/>
        <end position="417"/>
    </location>
</feature>
<dbReference type="Proteomes" id="UP001201549">
    <property type="component" value="Unassembled WGS sequence"/>
</dbReference>
<evidence type="ECO:0000256" key="1">
    <source>
        <dbReference type="ARBA" id="ARBA00004519"/>
    </source>
</evidence>
<dbReference type="InterPro" id="IPR058627">
    <property type="entry name" value="MdtA-like_C"/>
</dbReference>
<evidence type="ECO:0000259" key="6">
    <source>
        <dbReference type="Pfam" id="PF25917"/>
    </source>
</evidence>
<accession>A0ABT2FPX8</accession>
<dbReference type="InterPro" id="IPR058626">
    <property type="entry name" value="MdtA-like_b-barrel"/>
</dbReference>
<evidence type="ECO:0000259" key="7">
    <source>
        <dbReference type="Pfam" id="PF25944"/>
    </source>
</evidence>
<dbReference type="Gene3D" id="2.40.50.100">
    <property type="match status" value="1"/>
</dbReference>
<dbReference type="Pfam" id="PF25944">
    <property type="entry name" value="Beta-barrel_RND"/>
    <property type="match status" value="1"/>
</dbReference>
<dbReference type="RefSeq" id="WP_238898197.1">
    <property type="nucleotide sequence ID" value="NZ_JAKOGG010000020.1"/>
</dbReference>
<sequence length="417" mass="45644">MLPSFALTRSSVAITRRCRRVGTTLGLFTASLLLAGCGPDPVAITPKLVVVKTVQKADVPVYGNYVGVTQASLDVEVRARVDGFVEQKRFTEGAAVKAGDVLYNIDNKPYTAVVSRLKAKADAQQAALEKAERDARRLKPLYEQDAASQLDYDNAISALAQAKSSLAGAKAELEEAMLELSYTEVRSPINGMVSSSEVDIGALVGSKGKSLLTRVKQVDPIYVSFNMSALDYLNARRRMTSFNEQREAEAEGKALGGFVRITLPDNSDYNYLGSVSFTDPQVNSSTGTFEVRAVLPNPQKELLPGQYTHVRIKLDEIHDAIVIPQQSIQVDQGGVYVMVVLPDNVVERRFILIEHQGPEGIVVKSGLRAGERVIVEGMHRVRHGQLAEPLDAKAYQQQMDAEEKAKALEQQAKEQER</sequence>
<dbReference type="Gene3D" id="1.10.287.470">
    <property type="entry name" value="Helix hairpin bin"/>
    <property type="match status" value="1"/>
</dbReference>
<dbReference type="SUPFAM" id="SSF111369">
    <property type="entry name" value="HlyD-like secretion proteins"/>
    <property type="match status" value="1"/>
</dbReference>
<dbReference type="EMBL" id="JAKOGG010000020">
    <property type="protein sequence ID" value="MCS4558378.1"/>
    <property type="molecule type" value="Genomic_DNA"/>
</dbReference>
<evidence type="ECO:0000259" key="8">
    <source>
        <dbReference type="Pfam" id="PF25967"/>
    </source>
</evidence>
<dbReference type="Pfam" id="PF25967">
    <property type="entry name" value="RND-MFP_C"/>
    <property type="match status" value="1"/>
</dbReference>
<comment type="subcellular location">
    <subcellularLocation>
        <location evidence="1">Cell inner membrane</location>
        <topology evidence="1">Lipid-anchor</topology>
    </subcellularLocation>
</comment>
<name>A0ABT2FPX8_9GAMM</name>
<comment type="similarity">
    <text evidence="2">Belongs to the membrane fusion protein (MFP) (TC 8.A.1) family.</text>
</comment>
<feature type="domain" description="Multidrug resistance protein MdtA-like beta-barrel" evidence="7">
    <location>
        <begin position="220"/>
        <end position="315"/>
    </location>
</feature>
<evidence type="ECO:0000313" key="9">
    <source>
        <dbReference type="EMBL" id="MCS4558378.1"/>
    </source>
</evidence>
<dbReference type="InterPro" id="IPR058625">
    <property type="entry name" value="MdtA-like_BSH"/>
</dbReference>
<reference evidence="10" key="2">
    <citation type="submission" date="2023-07" db="EMBL/GenBank/DDBJ databases">
        <title>Shewanella mangrovi sp. nov., an acetaldehyde- degrading bacterium isolated from mangrove sediment.</title>
        <authorList>
            <person name="Liu Y."/>
        </authorList>
    </citation>
    <scope>NUCLEOTIDE SEQUENCE [LARGE SCALE GENOMIC DNA]</scope>
    <source>
        <strain evidence="10">C32</strain>
    </source>
</reference>
<proteinExistence type="inferred from homology"/>
<evidence type="ECO:0000256" key="2">
    <source>
        <dbReference type="ARBA" id="ARBA00009477"/>
    </source>
</evidence>
<evidence type="ECO:0000256" key="3">
    <source>
        <dbReference type="SAM" id="Coils"/>
    </source>
</evidence>
<dbReference type="NCBIfam" id="TIGR01730">
    <property type="entry name" value="RND_mfp"/>
    <property type="match status" value="1"/>
</dbReference>
<dbReference type="Gene3D" id="2.40.30.170">
    <property type="match status" value="1"/>
</dbReference>
<evidence type="ECO:0000256" key="4">
    <source>
        <dbReference type="SAM" id="MobiDB-lite"/>
    </source>
</evidence>
<feature type="compositionally biased region" description="Basic and acidic residues" evidence="4">
    <location>
        <begin position="401"/>
        <end position="417"/>
    </location>
</feature>